<feature type="region of interest" description="Disordered" evidence="3">
    <location>
        <begin position="1"/>
        <end position="52"/>
    </location>
</feature>
<dbReference type="GO" id="GO:0003677">
    <property type="term" value="F:DNA binding"/>
    <property type="evidence" value="ECO:0007669"/>
    <property type="project" value="UniProtKB-UniRule"/>
</dbReference>
<dbReference type="STRING" id="1344003.SAMN05445060_2408"/>
<keyword evidence="6" id="KW-1185">Reference proteome</keyword>
<dbReference type="Proteomes" id="UP000186218">
    <property type="component" value="Unassembled WGS sequence"/>
</dbReference>
<feature type="compositionally biased region" description="Basic and acidic residues" evidence="3">
    <location>
        <begin position="13"/>
        <end position="24"/>
    </location>
</feature>
<dbReference type="InterPro" id="IPR036108">
    <property type="entry name" value="4pyrrol_syn_uPrphyn_synt_sf"/>
</dbReference>
<name>A0A1N7FYE4_9NOCA</name>
<accession>A0A1N7FYE4</accession>
<dbReference type="GO" id="GO:0006780">
    <property type="term" value="P:uroporphyrinogen III biosynthetic process"/>
    <property type="evidence" value="ECO:0007669"/>
    <property type="project" value="InterPro"/>
</dbReference>
<organism evidence="5 6">
    <name type="scientific">Williamsia sterculiae</name>
    <dbReference type="NCBI Taxonomy" id="1344003"/>
    <lineage>
        <taxon>Bacteria</taxon>
        <taxon>Bacillati</taxon>
        <taxon>Actinomycetota</taxon>
        <taxon>Actinomycetes</taxon>
        <taxon>Mycobacteriales</taxon>
        <taxon>Nocardiaceae</taxon>
        <taxon>Williamsia</taxon>
    </lineage>
</organism>
<dbReference type="GO" id="GO:0004852">
    <property type="term" value="F:uroporphyrinogen-III synthase activity"/>
    <property type="evidence" value="ECO:0007669"/>
    <property type="project" value="InterPro"/>
</dbReference>
<proteinExistence type="predicted"/>
<dbReference type="CDD" id="cd00383">
    <property type="entry name" value="trans_reg_C"/>
    <property type="match status" value="1"/>
</dbReference>
<evidence type="ECO:0000313" key="5">
    <source>
        <dbReference type="EMBL" id="SIS05297.1"/>
    </source>
</evidence>
<evidence type="ECO:0000256" key="2">
    <source>
        <dbReference type="PROSITE-ProRule" id="PRU01091"/>
    </source>
</evidence>
<dbReference type="GO" id="GO:0006355">
    <property type="term" value="P:regulation of DNA-templated transcription"/>
    <property type="evidence" value="ECO:0007669"/>
    <property type="project" value="InterPro"/>
</dbReference>
<dbReference type="SUPFAM" id="SSF46894">
    <property type="entry name" value="C-terminal effector domain of the bipartite response regulators"/>
    <property type="match status" value="1"/>
</dbReference>
<dbReference type="InterPro" id="IPR001867">
    <property type="entry name" value="OmpR/PhoB-type_DNA-bd"/>
</dbReference>
<dbReference type="InterPro" id="IPR036388">
    <property type="entry name" value="WH-like_DNA-bd_sf"/>
</dbReference>
<dbReference type="PANTHER" id="PTHR40082">
    <property type="entry name" value="BLR5956 PROTEIN"/>
    <property type="match status" value="1"/>
</dbReference>
<dbReference type="PROSITE" id="PS51755">
    <property type="entry name" value="OMPR_PHOB"/>
    <property type="match status" value="1"/>
</dbReference>
<sequence length="441" mass="46982">MTPGTTVTPHPDNPAHARNPEPTDHVPTMRSGKEDGVDTPASSRTTEVGNPLTGFTIGITAARRADEFAALLTRRGAEVLHAPAIQIIPLSDDAELERVTAEVIADPPDIVIATTGIGFRGWMEAADGWGVAEELVAALRRSRVVARGPKAKGAIRAAGLREDWSPAGESSSEVLDHLLEQGVAGLRVGVQLHGATTEWEPLPDLGEVLREAGAEIVPVPVYRWIPPTDTAPMNRMIDATIAGDIDAITFTSAPAVASMLGQADSTGRLDPLLHAMRTTVAVMCVGNVTAGPLHALEVPTYQPERFRLGALVRLISDELPRRHPTLRVAGHDISVRGCAVVVDGELRTPPGASFALLKALTRIPGRVVSRRALLAELPGGGTDTHAVEMAITRLRSGLGDSKMIQTVVKRGYRLAVDLEYDRDELLGDDHTREDGDAVHGR</sequence>
<reference evidence="5 6" key="1">
    <citation type="submission" date="2017-01" db="EMBL/GenBank/DDBJ databases">
        <authorList>
            <person name="Mah S.A."/>
            <person name="Swanson W.J."/>
            <person name="Moy G.W."/>
            <person name="Vacquier V.D."/>
        </authorList>
    </citation>
    <scope>NUCLEOTIDE SEQUENCE [LARGE SCALE GENOMIC DNA]</scope>
    <source>
        <strain evidence="5 6">CPCC 203464</strain>
    </source>
</reference>
<dbReference type="AlphaFoldDB" id="A0A1N7FYE4"/>
<dbReference type="Gene3D" id="3.40.50.10090">
    <property type="match status" value="2"/>
</dbReference>
<dbReference type="InterPro" id="IPR003754">
    <property type="entry name" value="4pyrrol_synth_uPrphyn_synth"/>
</dbReference>
<evidence type="ECO:0000256" key="3">
    <source>
        <dbReference type="SAM" id="MobiDB-lite"/>
    </source>
</evidence>
<dbReference type="SUPFAM" id="SSF69618">
    <property type="entry name" value="HemD-like"/>
    <property type="match status" value="1"/>
</dbReference>
<dbReference type="InterPro" id="IPR016032">
    <property type="entry name" value="Sig_transdc_resp-reg_C-effctor"/>
</dbReference>
<evidence type="ECO:0000256" key="1">
    <source>
        <dbReference type="ARBA" id="ARBA00023125"/>
    </source>
</evidence>
<dbReference type="GO" id="GO:0000160">
    <property type="term" value="P:phosphorelay signal transduction system"/>
    <property type="evidence" value="ECO:0007669"/>
    <property type="project" value="InterPro"/>
</dbReference>
<dbReference type="EMBL" id="FTNT01000006">
    <property type="protein sequence ID" value="SIS05297.1"/>
    <property type="molecule type" value="Genomic_DNA"/>
</dbReference>
<dbReference type="PANTHER" id="PTHR40082:SF1">
    <property type="entry name" value="BLR5956 PROTEIN"/>
    <property type="match status" value="1"/>
</dbReference>
<dbReference type="Gene3D" id="1.10.10.10">
    <property type="entry name" value="Winged helix-like DNA-binding domain superfamily/Winged helix DNA-binding domain"/>
    <property type="match status" value="1"/>
</dbReference>
<dbReference type="Pfam" id="PF02602">
    <property type="entry name" value="HEM4"/>
    <property type="match status" value="1"/>
</dbReference>
<feature type="domain" description="OmpR/PhoB-type" evidence="4">
    <location>
        <begin position="323"/>
        <end position="416"/>
    </location>
</feature>
<dbReference type="Pfam" id="PF00486">
    <property type="entry name" value="Trans_reg_C"/>
    <property type="match status" value="1"/>
</dbReference>
<dbReference type="CDD" id="cd06578">
    <property type="entry name" value="HemD"/>
    <property type="match status" value="1"/>
</dbReference>
<keyword evidence="1 2" id="KW-0238">DNA-binding</keyword>
<evidence type="ECO:0000259" key="4">
    <source>
        <dbReference type="PROSITE" id="PS51755"/>
    </source>
</evidence>
<feature type="DNA-binding region" description="OmpR/PhoB-type" evidence="2">
    <location>
        <begin position="323"/>
        <end position="416"/>
    </location>
</feature>
<evidence type="ECO:0000313" key="6">
    <source>
        <dbReference type="Proteomes" id="UP000186218"/>
    </source>
</evidence>
<dbReference type="SMART" id="SM00862">
    <property type="entry name" value="Trans_reg_C"/>
    <property type="match status" value="1"/>
</dbReference>
<protein>
    <submittedName>
        <fullName evidence="5">Uroporphyrinogen-III synthase</fullName>
    </submittedName>
</protein>
<dbReference type="InterPro" id="IPR039793">
    <property type="entry name" value="UROS/Hem4"/>
</dbReference>
<dbReference type="NCBIfam" id="NF005568">
    <property type="entry name" value="PRK07239.1"/>
    <property type="match status" value="1"/>
</dbReference>
<gene>
    <name evidence="5" type="ORF">SAMN05445060_2408</name>
</gene>